<name>A0ABU1TR62_9FLAO</name>
<dbReference type="Gene3D" id="3.40.50.2300">
    <property type="match status" value="1"/>
</dbReference>
<dbReference type="RefSeq" id="WP_310026381.1">
    <property type="nucleotide sequence ID" value="NZ_JAVDVI010000007.1"/>
</dbReference>
<feature type="modified residue" description="4-aspartylphosphate" evidence="1">
    <location>
        <position position="59"/>
    </location>
</feature>
<dbReference type="PROSITE" id="PS50110">
    <property type="entry name" value="RESPONSE_REGULATORY"/>
    <property type="match status" value="1"/>
</dbReference>
<dbReference type="InterPro" id="IPR001789">
    <property type="entry name" value="Sig_transdc_resp-reg_receiver"/>
</dbReference>
<evidence type="ECO:0000313" key="3">
    <source>
        <dbReference type="EMBL" id="MDR6967987.1"/>
    </source>
</evidence>
<evidence type="ECO:0000256" key="1">
    <source>
        <dbReference type="PROSITE-ProRule" id="PRU00169"/>
    </source>
</evidence>
<dbReference type="EMBL" id="JAVDVI010000007">
    <property type="protein sequence ID" value="MDR6967987.1"/>
    <property type="molecule type" value="Genomic_DNA"/>
</dbReference>
<accession>A0ABU1TR62</accession>
<keyword evidence="4" id="KW-1185">Reference proteome</keyword>
<feature type="domain" description="Response regulatory" evidence="2">
    <location>
        <begin position="6"/>
        <end position="126"/>
    </location>
</feature>
<dbReference type="PANTHER" id="PTHR44520:SF2">
    <property type="entry name" value="RESPONSE REGULATOR RCP1"/>
    <property type="match status" value="1"/>
</dbReference>
<protein>
    <submittedName>
        <fullName evidence="3">CheY-like chemotaxis protein</fullName>
    </submittedName>
</protein>
<dbReference type="Pfam" id="PF00072">
    <property type="entry name" value="Response_reg"/>
    <property type="match status" value="1"/>
</dbReference>
<dbReference type="SUPFAM" id="SSF52172">
    <property type="entry name" value="CheY-like"/>
    <property type="match status" value="1"/>
</dbReference>
<gene>
    <name evidence="3" type="ORF">J2X31_002001</name>
</gene>
<organism evidence="3 4">
    <name type="scientific">Flavobacterium arsenatis</name>
    <dbReference type="NCBI Taxonomy" id="1484332"/>
    <lineage>
        <taxon>Bacteria</taxon>
        <taxon>Pseudomonadati</taxon>
        <taxon>Bacteroidota</taxon>
        <taxon>Flavobacteriia</taxon>
        <taxon>Flavobacteriales</taxon>
        <taxon>Flavobacteriaceae</taxon>
        <taxon>Flavobacterium</taxon>
    </lineage>
</organism>
<sequence length="144" mass="16515">MNKSFTLFYADDDADDLDFFRDVTTAIDKNIELFTHENGNQLLVAVRNPPPSPHIIFLDLNMPGKDGFEVLKELKSSDEYKNIPVVIFSTSNDKNNILRTRELGANLYITKPNSFAKFQKSIEHTLSINWEAFNPTLENFCYSC</sequence>
<reference evidence="3 4" key="1">
    <citation type="submission" date="2023-07" db="EMBL/GenBank/DDBJ databases">
        <title>Sorghum-associated microbial communities from plants grown in Nebraska, USA.</title>
        <authorList>
            <person name="Schachtman D."/>
        </authorList>
    </citation>
    <scope>NUCLEOTIDE SEQUENCE [LARGE SCALE GENOMIC DNA]</scope>
    <source>
        <strain evidence="3 4">3773</strain>
    </source>
</reference>
<keyword evidence="1" id="KW-0597">Phosphoprotein</keyword>
<dbReference type="PANTHER" id="PTHR44520">
    <property type="entry name" value="RESPONSE REGULATOR RCP1-RELATED"/>
    <property type="match status" value="1"/>
</dbReference>
<comment type="caution">
    <text evidence="3">The sequence shown here is derived from an EMBL/GenBank/DDBJ whole genome shotgun (WGS) entry which is preliminary data.</text>
</comment>
<dbReference type="SMART" id="SM00448">
    <property type="entry name" value="REC"/>
    <property type="match status" value="1"/>
</dbReference>
<evidence type="ECO:0000259" key="2">
    <source>
        <dbReference type="PROSITE" id="PS50110"/>
    </source>
</evidence>
<dbReference type="InterPro" id="IPR052893">
    <property type="entry name" value="TCS_response_regulator"/>
</dbReference>
<dbReference type="InterPro" id="IPR011006">
    <property type="entry name" value="CheY-like_superfamily"/>
</dbReference>
<evidence type="ECO:0000313" key="4">
    <source>
        <dbReference type="Proteomes" id="UP001255185"/>
    </source>
</evidence>
<dbReference type="Proteomes" id="UP001255185">
    <property type="component" value="Unassembled WGS sequence"/>
</dbReference>
<proteinExistence type="predicted"/>